<dbReference type="EMBL" id="JABVXQ010000010">
    <property type="protein sequence ID" value="KAF6088353.1"/>
    <property type="molecule type" value="Genomic_DNA"/>
</dbReference>
<evidence type="ECO:0000256" key="1">
    <source>
        <dbReference type="SAM" id="MobiDB-lite"/>
    </source>
</evidence>
<reference evidence="2 3" key="1">
    <citation type="journal article" date="2020" name="Nature">
        <title>Six reference-quality genomes reveal evolution of bat adaptations.</title>
        <authorList>
            <person name="Jebb D."/>
            <person name="Huang Z."/>
            <person name="Pippel M."/>
            <person name="Hughes G.M."/>
            <person name="Lavrichenko K."/>
            <person name="Devanna P."/>
            <person name="Winkler S."/>
            <person name="Jermiin L.S."/>
            <person name="Skirmuntt E.C."/>
            <person name="Katzourakis A."/>
            <person name="Burkitt-Gray L."/>
            <person name="Ray D.A."/>
            <person name="Sullivan K.A.M."/>
            <person name="Roscito J.G."/>
            <person name="Kirilenko B.M."/>
            <person name="Davalos L.M."/>
            <person name="Corthals A.P."/>
            <person name="Power M.L."/>
            <person name="Jones G."/>
            <person name="Ransome R.D."/>
            <person name="Dechmann D.K.N."/>
            <person name="Locatelli A.G."/>
            <person name="Puechmaille S.J."/>
            <person name="Fedrigo O."/>
            <person name="Jarvis E.D."/>
            <person name="Hiller M."/>
            <person name="Vernes S.C."/>
            <person name="Myers E.W."/>
            <person name="Teeling E.C."/>
        </authorList>
    </citation>
    <scope>NUCLEOTIDE SEQUENCE [LARGE SCALE GENOMIC DNA]</scope>
    <source>
        <strain evidence="2">Bat1K_MPI-CBG_1</strain>
    </source>
</reference>
<feature type="region of interest" description="Disordered" evidence="1">
    <location>
        <begin position="108"/>
        <end position="130"/>
    </location>
</feature>
<gene>
    <name evidence="2" type="ORF">HJG60_008200</name>
</gene>
<organism evidence="2 3">
    <name type="scientific">Phyllostomus discolor</name>
    <name type="common">pale spear-nosed bat</name>
    <dbReference type="NCBI Taxonomy" id="89673"/>
    <lineage>
        <taxon>Eukaryota</taxon>
        <taxon>Metazoa</taxon>
        <taxon>Chordata</taxon>
        <taxon>Craniata</taxon>
        <taxon>Vertebrata</taxon>
        <taxon>Euteleostomi</taxon>
        <taxon>Mammalia</taxon>
        <taxon>Eutheria</taxon>
        <taxon>Laurasiatheria</taxon>
        <taxon>Chiroptera</taxon>
        <taxon>Yangochiroptera</taxon>
        <taxon>Phyllostomidae</taxon>
        <taxon>Phyllostominae</taxon>
        <taxon>Phyllostomus</taxon>
    </lineage>
</organism>
<accession>A0A833Z1F8</accession>
<evidence type="ECO:0000313" key="2">
    <source>
        <dbReference type="EMBL" id="KAF6088353.1"/>
    </source>
</evidence>
<comment type="caution">
    <text evidence="2">The sequence shown here is derived from an EMBL/GenBank/DDBJ whole genome shotgun (WGS) entry which is preliminary data.</text>
</comment>
<sequence>MQSFLPTSCESATYPFPQAPVSVFPRFGALLVGDPGPSPLPPPLTPPSTVSPPEGVWARGPHLRGGPWMTSSTNRCFRPPHPLPKAHPWHGQDTEVNADQGLLIAGPKACPEGRSRSHPRQKVRMPPHRTQSFLGCPPAPAAPLPTPKSLWVSCSTFPSSLAGCSNANQCRDTRYIRFSTTLCTSTLMCTERGCPRPWEASYLGTLHFCLLIPGAGASRLVSLSKRRKELKM</sequence>
<dbReference type="AlphaFoldDB" id="A0A833Z1F8"/>
<proteinExistence type="predicted"/>
<feature type="compositionally biased region" description="Basic residues" evidence="1">
    <location>
        <begin position="116"/>
        <end position="127"/>
    </location>
</feature>
<name>A0A833Z1F8_9CHIR</name>
<dbReference type="Proteomes" id="UP000664940">
    <property type="component" value="Unassembled WGS sequence"/>
</dbReference>
<evidence type="ECO:0000313" key="3">
    <source>
        <dbReference type="Proteomes" id="UP000664940"/>
    </source>
</evidence>
<protein>
    <submittedName>
        <fullName evidence="2">Uncharacterized protein</fullName>
    </submittedName>
</protein>